<accession>A0A9Q0L0H7</accession>
<evidence type="ECO:0000313" key="2">
    <source>
        <dbReference type="Proteomes" id="UP001141806"/>
    </source>
</evidence>
<comment type="caution">
    <text evidence="1">The sequence shown here is derived from an EMBL/GenBank/DDBJ whole genome shotgun (WGS) entry which is preliminary data.</text>
</comment>
<dbReference type="PANTHER" id="PTHR11439:SF517">
    <property type="entry name" value="CYSTEINE-RICH RLK (RECEPTOR-LIKE PROTEIN KINASE) 8"/>
    <property type="match status" value="1"/>
</dbReference>
<keyword evidence="2" id="KW-1185">Reference proteome</keyword>
<dbReference type="OrthoDB" id="1715754at2759"/>
<organism evidence="1 2">
    <name type="scientific">Protea cynaroides</name>
    <dbReference type="NCBI Taxonomy" id="273540"/>
    <lineage>
        <taxon>Eukaryota</taxon>
        <taxon>Viridiplantae</taxon>
        <taxon>Streptophyta</taxon>
        <taxon>Embryophyta</taxon>
        <taxon>Tracheophyta</taxon>
        <taxon>Spermatophyta</taxon>
        <taxon>Magnoliopsida</taxon>
        <taxon>Proteales</taxon>
        <taxon>Proteaceae</taxon>
        <taxon>Protea</taxon>
    </lineage>
</organism>
<dbReference type="CDD" id="cd09272">
    <property type="entry name" value="RNase_HI_RT_Ty1"/>
    <property type="match status" value="1"/>
</dbReference>
<gene>
    <name evidence="1" type="ORF">NE237_010943</name>
</gene>
<dbReference type="PANTHER" id="PTHR11439">
    <property type="entry name" value="GAG-POL-RELATED RETROTRANSPOSON"/>
    <property type="match status" value="1"/>
</dbReference>
<reference evidence="1" key="1">
    <citation type="journal article" date="2023" name="Plant J.">
        <title>The genome of the king protea, Protea cynaroides.</title>
        <authorList>
            <person name="Chang J."/>
            <person name="Duong T.A."/>
            <person name="Schoeman C."/>
            <person name="Ma X."/>
            <person name="Roodt D."/>
            <person name="Barker N."/>
            <person name="Li Z."/>
            <person name="Van de Peer Y."/>
            <person name="Mizrachi E."/>
        </authorList>
    </citation>
    <scope>NUCLEOTIDE SEQUENCE</scope>
    <source>
        <tissue evidence="1">Young leaves</tissue>
    </source>
</reference>
<name>A0A9Q0L0H7_9MAGN</name>
<dbReference type="AlphaFoldDB" id="A0A9Q0L0H7"/>
<protein>
    <submittedName>
        <fullName evidence="1">Uncharacterized protein</fullName>
    </submittedName>
</protein>
<dbReference type="Proteomes" id="UP001141806">
    <property type="component" value="Unassembled WGS sequence"/>
</dbReference>
<dbReference type="EMBL" id="JAMYWD010000002">
    <property type="protein sequence ID" value="KAJ4980163.1"/>
    <property type="molecule type" value="Genomic_DNA"/>
</dbReference>
<proteinExistence type="predicted"/>
<evidence type="ECO:0000313" key="1">
    <source>
        <dbReference type="EMBL" id="KAJ4980163.1"/>
    </source>
</evidence>
<sequence>MSDCKLINIPIEIGIMLSKNEDGEMVDPTLFKSLVGSLSYFTCTRSNILYGVGLFSHYMEAPTATYWKMTKRILCYIKGTVNFGLFYSSSNDSKLVGYINSDWGRDLDDRKSTMDFVFFMGDAAFTWTLKKQPIVTLFTSEAEYVAATSYVCHAIWLKQLLEKLKMPQQEAT</sequence>